<evidence type="ECO:0000256" key="5">
    <source>
        <dbReference type="ARBA" id="ARBA00022692"/>
    </source>
</evidence>
<dbReference type="GO" id="GO:0009103">
    <property type="term" value="P:lipopolysaccharide biosynthetic process"/>
    <property type="evidence" value="ECO:0007669"/>
    <property type="project" value="UniProtKB-ARBA"/>
</dbReference>
<feature type="transmembrane region" description="Helical" evidence="8">
    <location>
        <begin position="159"/>
        <end position="176"/>
    </location>
</feature>
<keyword evidence="4" id="KW-0808">Transferase</keyword>
<feature type="transmembrane region" description="Helical" evidence="8">
    <location>
        <begin position="74"/>
        <end position="95"/>
    </location>
</feature>
<dbReference type="AlphaFoldDB" id="A0A2N5Q2F0"/>
<dbReference type="GO" id="GO:0005886">
    <property type="term" value="C:plasma membrane"/>
    <property type="evidence" value="ECO:0007669"/>
    <property type="project" value="UniProtKB-SubCell"/>
</dbReference>
<feature type="transmembrane region" description="Helical" evidence="8">
    <location>
        <begin position="399"/>
        <end position="420"/>
    </location>
</feature>
<accession>A0A2N5Q2F0</accession>
<feature type="transmembrane region" description="Helical" evidence="8">
    <location>
        <begin position="432"/>
        <end position="452"/>
    </location>
</feature>
<proteinExistence type="predicted"/>
<evidence type="ECO:0000259" key="9">
    <source>
        <dbReference type="Pfam" id="PF13231"/>
    </source>
</evidence>
<evidence type="ECO:0000313" key="11">
    <source>
        <dbReference type="Proteomes" id="UP000234840"/>
    </source>
</evidence>
<feature type="transmembrane region" description="Helical" evidence="8">
    <location>
        <begin position="12"/>
        <end position="29"/>
    </location>
</feature>
<feature type="transmembrane region" description="Helical" evidence="8">
    <location>
        <begin position="135"/>
        <end position="153"/>
    </location>
</feature>
<dbReference type="EMBL" id="NIHW01000005">
    <property type="protein sequence ID" value="PLT88623.1"/>
    <property type="molecule type" value="Genomic_DNA"/>
</dbReference>
<dbReference type="PANTHER" id="PTHR33908">
    <property type="entry name" value="MANNOSYLTRANSFERASE YKCB-RELATED"/>
    <property type="match status" value="1"/>
</dbReference>
<comment type="subcellular location">
    <subcellularLocation>
        <location evidence="1">Cell membrane</location>
        <topology evidence="1">Multi-pass membrane protein</topology>
    </subcellularLocation>
</comment>
<dbReference type="InterPro" id="IPR050297">
    <property type="entry name" value="LipidA_mod_glycosyltrf_83"/>
</dbReference>
<evidence type="ECO:0000256" key="1">
    <source>
        <dbReference type="ARBA" id="ARBA00004651"/>
    </source>
</evidence>
<evidence type="ECO:0000256" key="2">
    <source>
        <dbReference type="ARBA" id="ARBA00022475"/>
    </source>
</evidence>
<dbReference type="RefSeq" id="WP_101882034.1">
    <property type="nucleotide sequence ID" value="NZ_NIHW01000005.1"/>
</dbReference>
<name>A0A2N5Q2F0_MEDGN</name>
<keyword evidence="3" id="KW-0328">Glycosyltransferase</keyword>
<evidence type="ECO:0000313" key="10">
    <source>
        <dbReference type="EMBL" id="PLT88623.1"/>
    </source>
</evidence>
<sequence>MNKTEAHQRKLTAGETIWVIGLFFLFFFLSMQKEFNYAPDELMRYQIPEYIFRHNALPNGNMEELRNEIWGFSYAYYPFFLGPLLSAGFMKIVSVFTVDSFALVVAARFTSVLSGVAVTYFAIKIAKELFDKNTKWIFITFTTLIPQFIFLTTYVNNDVIAVAGSAMIVYAWILGIRERWEWKSCVLLAVGIGVCALSYYNSYGWILCSIFVFFASELWQRRKKISDKELWKWGICISVIVIAMISYFFIRNAMLYDGDFLGMRSLTEASEMYAREDIKPSNRPTPMNLGMGLGEMLNTTRYMGKTWANATFQSFVAVFGYMDVYAPDWVYNVYKIVLLLGGIGIIIRLVQRLKNDRTKQIKEQVIFHVNMLICMVIPIGLSIYYSYATDYQPQGRYCYPMLLALTYFVAKGMESLVKLLPSEKAQMMLCRTMSALFGAITGYVYLSMYMFWL</sequence>
<dbReference type="PANTHER" id="PTHR33908:SF11">
    <property type="entry name" value="MEMBRANE PROTEIN"/>
    <property type="match status" value="1"/>
</dbReference>
<gene>
    <name evidence="10" type="ORF">CDL20_03495</name>
</gene>
<feature type="transmembrane region" description="Helical" evidence="8">
    <location>
        <begin position="365"/>
        <end position="387"/>
    </location>
</feature>
<feature type="domain" description="Glycosyltransferase RgtA/B/C/D-like" evidence="9">
    <location>
        <begin position="105"/>
        <end position="243"/>
    </location>
</feature>
<keyword evidence="5 8" id="KW-0812">Transmembrane</keyword>
<comment type="caution">
    <text evidence="10">The sequence shown here is derived from an EMBL/GenBank/DDBJ whole genome shotgun (WGS) entry which is preliminary data.</text>
</comment>
<dbReference type="Pfam" id="PF13231">
    <property type="entry name" value="PMT_2"/>
    <property type="match status" value="1"/>
</dbReference>
<keyword evidence="6 8" id="KW-1133">Transmembrane helix</keyword>
<keyword evidence="2" id="KW-1003">Cell membrane</keyword>
<feature type="transmembrane region" description="Helical" evidence="8">
    <location>
        <begin position="101"/>
        <end position="123"/>
    </location>
</feature>
<keyword evidence="7 8" id="KW-0472">Membrane</keyword>
<reference evidence="10 11" key="1">
    <citation type="journal article" date="2017" name="Genome Med.">
        <title>A novel Ruminococcus gnavus clade enriched in inflammatory bowel disease patients.</title>
        <authorList>
            <person name="Hall A.B."/>
            <person name="Yassour M."/>
            <person name="Sauk J."/>
            <person name="Garner A."/>
            <person name="Jiang X."/>
            <person name="Arthur T."/>
            <person name="Lagoudas G.K."/>
            <person name="Vatanen T."/>
            <person name="Fornelos N."/>
            <person name="Wilson R."/>
            <person name="Bertha M."/>
            <person name="Cohen M."/>
            <person name="Garber J."/>
            <person name="Khalili H."/>
            <person name="Gevers D."/>
            <person name="Ananthakrishnan A.N."/>
            <person name="Kugathasan S."/>
            <person name="Lander E.S."/>
            <person name="Blainey P."/>
            <person name="Vlamakis H."/>
            <person name="Xavier R.J."/>
            <person name="Huttenhower C."/>
        </authorList>
    </citation>
    <scope>NUCLEOTIDE SEQUENCE [LARGE SCALE GENOMIC DNA]</scope>
    <source>
        <strain evidence="10 11">RJX1128</strain>
    </source>
</reference>
<dbReference type="Proteomes" id="UP000234840">
    <property type="component" value="Unassembled WGS sequence"/>
</dbReference>
<feature type="transmembrane region" description="Helical" evidence="8">
    <location>
        <begin position="332"/>
        <end position="353"/>
    </location>
</feature>
<evidence type="ECO:0000256" key="7">
    <source>
        <dbReference type="ARBA" id="ARBA00023136"/>
    </source>
</evidence>
<protein>
    <recommendedName>
        <fullName evidence="9">Glycosyltransferase RgtA/B/C/D-like domain-containing protein</fullName>
    </recommendedName>
</protein>
<feature type="transmembrane region" description="Helical" evidence="8">
    <location>
        <begin position="188"/>
        <end position="215"/>
    </location>
</feature>
<evidence type="ECO:0000256" key="3">
    <source>
        <dbReference type="ARBA" id="ARBA00022676"/>
    </source>
</evidence>
<evidence type="ECO:0000256" key="6">
    <source>
        <dbReference type="ARBA" id="ARBA00022989"/>
    </source>
</evidence>
<evidence type="ECO:0000256" key="4">
    <source>
        <dbReference type="ARBA" id="ARBA00022679"/>
    </source>
</evidence>
<dbReference type="InterPro" id="IPR038731">
    <property type="entry name" value="RgtA/B/C-like"/>
</dbReference>
<evidence type="ECO:0000256" key="8">
    <source>
        <dbReference type="SAM" id="Phobius"/>
    </source>
</evidence>
<dbReference type="GO" id="GO:0016763">
    <property type="term" value="F:pentosyltransferase activity"/>
    <property type="evidence" value="ECO:0007669"/>
    <property type="project" value="TreeGrafter"/>
</dbReference>
<feature type="transmembrane region" description="Helical" evidence="8">
    <location>
        <begin position="230"/>
        <end position="250"/>
    </location>
</feature>
<organism evidence="10 11">
    <name type="scientific">Mediterraneibacter gnavus</name>
    <name type="common">Ruminococcus gnavus</name>
    <dbReference type="NCBI Taxonomy" id="33038"/>
    <lineage>
        <taxon>Bacteria</taxon>
        <taxon>Bacillati</taxon>
        <taxon>Bacillota</taxon>
        <taxon>Clostridia</taxon>
        <taxon>Lachnospirales</taxon>
        <taxon>Lachnospiraceae</taxon>
        <taxon>Mediterraneibacter</taxon>
    </lineage>
</organism>